<dbReference type="Gene3D" id="3.40.50.10790">
    <property type="entry name" value="S-adenosyl-l-methionine hydroxide adenosyltransferase, N-terminal"/>
    <property type="match status" value="1"/>
</dbReference>
<name>A8MDP0_CALMQ</name>
<sequence>MRVITLLTDFGNGDYFVASMKGVILGINPNVTIIDITHDVPSFNIRKAAFILWATYRYFPRGSVHVAVVDPGVGTSRRAIAVMSRNYYFIGPDNGVLTMAAEDDGVLEVREISNRGVMLSDVSSTFHGRDVFAPAAAYLGLIDFKDYGPLVSDYVKLTMPKPVERNGVIEAQVVYVDKFGNVYTSVRRGMFNINYGDYITVNVKGRGIRLGVNRSYGYVNKGEALALFNSMGFLELAINGGSFSSEYGLSEGDVIQIVR</sequence>
<organism evidence="5 6">
    <name type="scientific">Caldivirga maquilingensis (strain ATCC 700844 / DSM 13496 / JCM 10307 / IC-167)</name>
    <dbReference type="NCBI Taxonomy" id="397948"/>
    <lineage>
        <taxon>Archaea</taxon>
        <taxon>Thermoproteota</taxon>
        <taxon>Thermoprotei</taxon>
        <taxon>Thermoproteales</taxon>
        <taxon>Thermoproteaceae</taxon>
        <taxon>Caldivirga</taxon>
    </lineage>
</organism>
<evidence type="ECO:0000313" key="6">
    <source>
        <dbReference type="Proteomes" id="UP000001137"/>
    </source>
</evidence>
<dbReference type="PANTHER" id="PTHR35092:SF1">
    <property type="entry name" value="CHLORINASE MJ1651"/>
    <property type="match status" value="1"/>
</dbReference>
<dbReference type="InterPro" id="IPR046469">
    <property type="entry name" value="SAM_HAT_N"/>
</dbReference>
<proteinExistence type="inferred from homology"/>
<evidence type="ECO:0000256" key="1">
    <source>
        <dbReference type="ARBA" id="ARBA00022691"/>
    </source>
</evidence>
<dbReference type="EMBL" id="CP000852">
    <property type="protein sequence ID" value="ABW01896.1"/>
    <property type="molecule type" value="Genomic_DNA"/>
</dbReference>
<reference evidence="5 6" key="1">
    <citation type="submission" date="2007-10" db="EMBL/GenBank/DDBJ databases">
        <title>Complete sequence of Caldivirga maquilingensis IC-167.</title>
        <authorList>
            <consortium name="US DOE Joint Genome Institute"/>
            <person name="Copeland A."/>
            <person name="Lucas S."/>
            <person name="Lapidus A."/>
            <person name="Barry K."/>
            <person name="Glavina del Rio T."/>
            <person name="Dalin E."/>
            <person name="Tice H."/>
            <person name="Pitluck S."/>
            <person name="Saunders E."/>
            <person name="Brettin T."/>
            <person name="Bruce D."/>
            <person name="Detter J.C."/>
            <person name="Han C."/>
            <person name="Schmutz J."/>
            <person name="Larimer F."/>
            <person name="Land M."/>
            <person name="Hauser L."/>
            <person name="Kyrpides N."/>
            <person name="Ivanova N."/>
            <person name="Biddle J.F."/>
            <person name="Zhang Z."/>
            <person name="Fitz-Gibbon S.T."/>
            <person name="Lowe T.M."/>
            <person name="Saltikov C."/>
            <person name="House C.H."/>
            <person name="Richardson P."/>
        </authorList>
    </citation>
    <scope>NUCLEOTIDE SEQUENCE [LARGE SCALE GENOMIC DNA]</scope>
    <source>
        <strain evidence="6">ATCC 700844 / DSM 13496 / JCM 10307 / IC-167</strain>
    </source>
</reference>
<feature type="domain" description="S-adenosyl-l-methionine hydroxide adenosyltransferase C-terminal" evidence="4">
    <location>
        <begin position="172"/>
        <end position="255"/>
    </location>
</feature>
<dbReference type="OrthoDB" id="372224at2157"/>
<evidence type="ECO:0000313" key="5">
    <source>
        <dbReference type="EMBL" id="ABW01896.1"/>
    </source>
</evidence>
<accession>A8MDP0</accession>
<feature type="domain" description="S-adenosyl-l-methionine hydroxide adenosyltransferase N-terminal" evidence="3">
    <location>
        <begin position="4"/>
        <end position="139"/>
    </location>
</feature>
<evidence type="ECO:0000256" key="2">
    <source>
        <dbReference type="ARBA" id="ARBA00024035"/>
    </source>
</evidence>
<dbReference type="InterPro" id="IPR023227">
    <property type="entry name" value="SAM_OH_AdoTrfase_C_sf"/>
</dbReference>
<dbReference type="Proteomes" id="UP000001137">
    <property type="component" value="Chromosome"/>
</dbReference>
<evidence type="ECO:0000259" key="4">
    <source>
        <dbReference type="Pfam" id="PF20257"/>
    </source>
</evidence>
<dbReference type="RefSeq" id="WP_012186115.1">
    <property type="nucleotide sequence ID" value="NC_009954.1"/>
</dbReference>
<protein>
    <submittedName>
        <fullName evidence="5">Uncharacterized protein</fullName>
    </submittedName>
</protein>
<dbReference type="SUPFAM" id="SSF102522">
    <property type="entry name" value="Bacterial fluorinating enzyme, N-terminal domain"/>
    <property type="match status" value="1"/>
</dbReference>
<dbReference type="Pfam" id="PF01887">
    <property type="entry name" value="SAM_HAT_N"/>
    <property type="match status" value="1"/>
</dbReference>
<dbReference type="InterPro" id="IPR023228">
    <property type="entry name" value="SAM_OH_AdoTrfase_N_sf"/>
</dbReference>
<dbReference type="Gene3D" id="2.40.30.90">
    <property type="entry name" value="Bacterial fluorinating enzyme like"/>
    <property type="match status" value="1"/>
</dbReference>
<gene>
    <name evidence="5" type="ordered locus">Cmaq_1067</name>
</gene>
<dbReference type="eggNOG" id="arCOG04309">
    <property type="taxonomic scope" value="Archaea"/>
</dbReference>
<dbReference type="KEGG" id="cma:Cmaq_1067"/>
<dbReference type="InterPro" id="IPR046470">
    <property type="entry name" value="SAM_HAT_C"/>
</dbReference>
<evidence type="ECO:0000259" key="3">
    <source>
        <dbReference type="Pfam" id="PF01887"/>
    </source>
</evidence>
<dbReference type="PANTHER" id="PTHR35092">
    <property type="entry name" value="CHLORINASE MJ1651"/>
    <property type="match status" value="1"/>
</dbReference>
<dbReference type="SUPFAM" id="SSF101852">
    <property type="entry name" value="Bacterial fluorinating enzyme, C-terminal domain"/>
    <property type="match status" value="1"/>
</dbReference>
<keyword evidence="6" id="KW-1185">Reference proteome</keyword>
<dbReference type="PIRSF" id="PIRSF006779">
    <property type="entry name" value="UCP006779"/>
    <property type="match status" value="1"/>
</dbReference>
<keyword evidence="1" id="KW-0949">S-adenosyl-L-methionine</keyword>
<dbReference type="AlphaFoldDB" id="A8MDP0"/>
<dbReference type="HOGENOM" id="CLU_059734_1_1_2"/>
<comment type="similarity">
    <text evidence="2">Belongs to the SAM hydrolase / SAM-dependent halogenase family.</text>
</comment>
<dbReference type="InterPro" id="IPR002747">
    <property type="entry name" value="SAM_OH_AdoTrfase"/>
</dbReference>
<dbReference type="Pfam" id="PF20257">
    <property type="entry name" value="SAM_HAT_C"/>
    <property type="match status" value="1"/>
</dbReference>
<dbReference type="GeneID" id="5710412"/>